<reference evidence="3" key="1">
    <citation type="submission" date="2016-10" db="EMBL/GenBank/DDBJ databases">
        <authorList>
            <person name="Varghese N."/>
            <person name="Submissions S."/>
        </authorList>
    </citation>
    <scope>NUCLEOTIDE SEQUENCE [LARGE SCALE GENOMIC DNA]</scope>
    <source>
        <strain evidence="3">DSM 27981</strain>
    </source>
</reference>
<organism evidence="2 3">
    <name type="scientific">Paracidovorax wautersii</name>
    <dbReference type="NCBI Taxonomy" id="1177982"/>
    <lineage>
        <taxon>Bacteria</taxon>
        <taxon>Pseudomonadati</taxon>
        <taxon>Pseudomonadota</taxon>
        <taxon>Betaproteobacteria</taxon>
        <taxon>Burkholderiales</taxon>
        <taxon>Comamonadaceae</taxon>
        <taxon>Paracidovorax</taxon>
    </lineage>
</organism>
<dbReference type="AlphaFoldDB" id="A0A1I2CJD0"/>
<dbReference type="EMBL" id="FONX01000004">
    <property type="protein sequence ID" value="SFE67923.1"/>
    <property type="molecule type" value="Genomic_DNA"/>
</dbReference>
<keyword evidence="3" id="KW-1185">Reference proteome</keyword>
<dbReference type="InterPro" id="IPR000182">
    <property type="entry name" value="GNAT_dom"/>
</dbReference>
<dbReference type="InterPro" id="IPR016181">
    <property type="entry name" value="Acyl_CoA_acyltransferase"/>
</dbReference>
<sequence>MAAPTPLRLHWTWARFDDLGVHALHDALALRCRVFILEQGPYQDPDDADKRSWHLLGRAAPGGPLLATLRVADPGVNYPEPSIGRVVTAPEARGTGAGRALVAEGLARCRAAWPGRSVRISAQAHLQRFYGEHGFVTVSPEYLEDGIPHVEMLCGPA</sequence>
<name>A0A1I2CJD0_9BURK</name>
<evidence type="ECO:0000313" key="3">
    <source>
        <dbReference type="Proteomes" id="UP000199119"/>
    </source>
</evidence>
<evidence type="ECO:0000313" key="2">
    <source>
        <dbReference type="EMBL" id="SFE67923.1"/>
    </source>
</evidence>
<dbReference type="STRING" id="1177982.SAMN04489711_104105"/>
<dbReference type="RefSeq" id="WP_092939051.1">
    <property type="nucleotide sequence ID" value="NZ_FONX01000004.1"/>
</dbReference>
<dbReference type="GO" id="GO:0016747">
    <property type="term" value="F:acyltransferase activity, transferring groups other than amino-acyl groups"/>
    <property type="evidence" value="ECO:0007669"/>
    <property type="project" value="InterPro"/>
</dbReference>
<feature type="domain" description="N-acetyltransferase" evidence="1">
    <location>
        <begin position="14"/>
        <end position="157"/>
    </location>
</feature>
<accession>A0A1I2CJD0</accession>
<gene>
    <name evidence="2" type="ORF">SAMN04489711_104105</name>
</gene>
<protein>
    <submittedName>
        <fullName evidence="2">ElaA protein</fullName>
    </submittedName>
</protein>
<dbReference type="PROSITE" id="PS51186">
    <property type="entry name" value="GNAT"/>
    <property type="match status" value="1"/>
</dbReference>
<dbReference type="OrthoDB" id="9796171at2"/>
<dbReference type="Gene3D" id="3.40.630.30">
    <property type="match status" value="1"/>
</dbReference>
<dbReference type="Pfam" id="PF13673">
    <property type="entry name" value="Acetyltransf_10"/>
    <property type="match status" value="1"/>
</dbReference>
<proteinExistence type="predicted"/>
<dbReference type="CDD" id="cd04301">
    <property type="entry name" value="NAT_SF"/>
    <property type="match status" value="1"/>
</dbReference>
<dbReference type="Proteomes" id="UP000199119">
    <property type="component" value="Unassembled WGS sequence"/>
</dbReference>
<evidence type="ECO:0000259" key="1">
    <source>
        <dbReference type="PROSITE" id="PS51186"/>
    </source>
</evidence>
<dbReference type="SUPFAM" id="SSF55729">
    <property type="entry name" value="Acyl-CoA N-acyltransferases (Nat)"/>
    <property type="match status" value="1"/>
</dbReference>